<keyword evidence="10" id="KW-1185">Reference proteome</keyword>
<feature type="region of interest" description="Disordered" evidence="6">
    <location>
        <begin position="268"/>
        <end position="307"/>
    </location>
</feature>
<dbReference type="GO" id="GO:0030864">
    <property type="term" value="C:cortical actin cytoskeleton"/>
    <property type="evidence" value="ECO:0007669"/>
    <property type="project" value="TreeGrafter"/>
</dbReference>
<feature type="domain" description="I/LWEQ" evidence="8">
    <location>
        <begin position="807"/>
        <end position="1051"/>
    </location>
</feature>
<reference evidence="10" key="1">
    <citation type="journal article" date="2018" name="Nat. Microbiol.">
        <title>Leveraging single-cell genomics to expand the fungal tree of life.</title>
        <authorList>
            <person name="Ahrendt S.R."/>
            <person name="Quandt C.A."/>
            <person name="Ciobanu D."/>
            <person name="Clum A."/>
            <person name="Salamov A."/>
            <person name="Andreopoulos B."/>
            <person name="Cheng J.F."/>
            <person name="Woyke T."/>
            <person name="Pelin A."/>
            <person name="Henrissat B."/>
            <person name="Reynolds N.K."/>
            <person name="Benny G.L."/>
            <person name="Smith M.E."/>
            <person name="James T.Y."/>
            <person name="Grigoriev I.V."/>
        </authorList>
    </citation>
    <scope>NUCLEOTIDE SEQUENCE [LARGE SCALE GENOMIC DNA]</scope>
    <source>
        <strain evidence="10">RSA 468</strain>
    </source>
</reference>
<feature type="domain" description="ENTH" evidence="7">
    <location>
        <begin position="12"/>
        <end position="141"/>
    </location>
</feature>
<dbReference type="GO" id="GO:0007015">
    <property type="term" value="P:actin filament organization"/>
    <property type="evidence" value="ECO:0007669"/>
    <property type="project" value="TreeGrafter"/>
</dbReference>
<evidence type="ECO:0000259" key="8">
    <source>
        <dbReference type="PROSITE" id="PS50945"/>
    </source>
</evidence>
<comment type="similarity">
    <text evidence="2">Belongs to the SLA2 family.</text>
</comment>
<accession>A0A4P9ZYL4</accession>
<dbReference type="CDD" id="cd17007">
    <property type="entry name" value="ANTH_N_Sla2p"/>
    <property type="match status" value="1"/>
</dbReference>
<keyword evidence="4" id="KW-0009">Actin-binding</keyword>
<evidence type="ECO:0000313" key="10">
    <source>
        <dbReference type="Proteomes" id="UP000268162"/>
    </source>
</evidence>
<comment type="subcellular location">
    <subcellularLocation>
        <location evidence="1">Cytoplasm</location>
    </subcellularLocation>
</comment>
<keyword evidence="3" id="KW-0963">Cytoplasm</keyword>
<dbReference type="SMART" id="SM00273">
    <property type="entry name" value="ENTH"/>
    <property type="match status" value="1"/>
</dbReference>
<dbReference type="EMBL" id="ML002364">
    <property type="protein sequence ID" value="RKP38468.1"/>
    <property type="molecule type" value="Genomic_DNA"/>
</dbReference>
<dbReference type="GO" id="GO:0032051">
    <property type="term" value="F:clathrin light chain binding"/>
    <property type="evidence" value="ECO:0007669"/>
    <property type="project" value="TreeGrafter"/>
</dbReference>
<keyword evidence="5" id="KW-0175">Coiled coil</keyword>
<evidence type="ECO:0000256" key="3">
    <source>
        <dbReference type="ARBA" id="ARBA00022490"/>
    </source>
</evidence>
<name>A0A4P9ZYL4_9FUNG</name>
<dbReference type="Gene3D" id="1.25.40.90">
    <property type="match status" value="1"/>
</dbReference>
<evidence type="ECO:0000256" key="1">
    <source>
        <dbReference type="ARBA" id="ARBA00004496"/>
    </source>
</evidence>
<sequence>MNSGSFSLRAVDREKAERELAMHIAKACSEVETAPKQKHVRAITIYTWDYKTSTSIWSGLKAQPLLADEVKCFKALICIHKFIRSGHPVAIKEAIREMPFLETLGRQAMNDGWRGYGNLIRGYINFLLAKLEYHRLHPEFRGDFDYDDYTSLKETNDPNEGYETISDLLSLQDRLDQFQKHVFKAFRTTSNNECRISSLVPLVEESYGIYKFATRMLIAMHKRVDMSDALAPLRARFNTQHYNLRRFYYECSNLRYLTSLITVPKLPQDPPNLFGEEEDPNAPRLPARAQIEPSPQPRSPPPPEPAVDADLIARQEAELLRLQQEEMQRQLLLKQQMEQEQLQQQREYEEQQRMMMEQQRMAQEQLLQQQMQQQVQGRIAEMERELLNWKGQHERDQMTISQYDKRVKALEEQLMQFNINSQQRDQAKDDMIRALQDQVNMWKQKYEALAKMYAELRREHLALLNRFKEVSARANAAADATAKMEKMQKDMRAKNLELADMIRERDRAQNELTRFRESQEDELDRLRRDLAESNARINELGRNKGAEVESLLSQFSLEKDELNQEISARQRELDELRRQLDILRGEMERERQHKDDEIAVLQAGMDQSIMALAELQNSTRGAESDLERRLNSAQLEHASKLRKILDSVLQTCVSKVDESVFELQSSAHQGNQTATPEYALAMVEKVSTASQDFASAFNRHLASQDDHTTVIYTATDLAQAISQLLINTKGVSRLATDDLADELTQSAHGSALCARRFFVNLQSFQLERVLSSQRPDVARTANGELQESLGKITALTESLVAQDGSKVSVATSGNIGDMVEQAMLDASQAISDATARLASLSARQPDANVSASDLKVHAAILESAMAMMNAIAQLIKCATESQQEIVAQGRGTSSTHAFYKKNNRWTEGLISAARAVAWATRLLVDTADGVIQKTHSFEQLIVASNEVAAATAQLVAASRVKSQQYSKTQERLEMAAKAVTEAAKNLVKAVKAIAARQLEENEKKVNYTELSNTEFKTKEMEQQVEIQKLDKQLILARRRLAEMRRYGYHTDETN</sequence>
<dbReference type="STRING" id="215637.A0A4P9ZYL4"/>
<dbReference type="SMART" id="SM00307">
    <property type="entry name" value="ILWEQ"/>
    <property type="match status" value="1"/>
</dbReference>
<dbReference type="SUPFAM" id="SSF109885">
    <property type="entry name" value="I/LWEQ domain"/>
    <property type="match status" value="1"/>
</dbReference>
<dbReference type="GO" id="GO:0035615">
    <property type="term" value="F:clathrin adaptor activity"/>
    <property type="evidence" value="ECO:0007669"/>
    <property type="project" value="TreeGrafter"/>
</dbReference>
<proteinExistence type="inferred from homology"/>
<dbReference type="InterPro" id="IPR035964">
    <property type="entry name" value="I/LWEQ_dom_sf"/>
</dbReference>
<feature type="compositionally biased region" description="Pro residues" evidence="6">
    <location>
        <begin position="294"/>
        <end position="305"/>
    </location>
</feature>
<evidence type="ECO:0000256" key="5">
    <source>
        <dbReference type="SAM" id="Coils"/>
    </source>
</evidence>
<dbReference type="PROSITE" id="PS50942">
    <property type="entry name" value="ENTH"/>
    <property type="match status" value="1"/>
</dbReference>
<dbReference type="InterPro" id="IPR008942">
    <property type="entry name" value="ENTH_VHS"/>
</dbReference>
<evidence type="ECO:0000259" key="7">
    <source>
        <dbReference type="PROSITE" id="PS50942"/>
    </source>
</evidence>
<dbReference type="GO" id="GO:0030136">
    <property type="term" value="C:clathrin-coated vesicle"/>
    <property type="evidence" value="ECO:0007669"/>
    <property type="project" value="TreeGrafter"/>
</dbReference>
<dbReference type="GO" id="GO:0048268">
    <property type="term" value="P:clathrin coat assembly"/>
    <property type="evidence" value="ECO:0007669"/>
    <property type="project" value="TreeGrafter"/>
</dbReference>
<gene>
    <name evidence="9" type="ORF">BJ085DRAFT_40535</name>
</gene>
<dbReference type="InterPro" id="IPR011417">
    <property type="entry name" value="ANTH_dom"/>
</dbReference>
<organism evidence="9 10">
    <name type="scientific">Dimargaris cristalligena</name>
    <dbReference type="NCBI Taxonomy" id="215637"/>
    <lineage>
        <taxon>Eukaryota</taxon>
        <taxon>Fungi</taxon>
        <taxon>Fungi incertae sedis</taxon>
        <taxon>Zoopagomycota</taxon>
        <taxon>Kickxellomycotina</taxon>
        <taxon>Dimargaritomycetes</taxon>
        <taxon>Dimargaritales</taxon>
        <taxon>Dimargaritaceae</taxon>
        <taxon>Dimargaris</taxon>
    </lineage>
</organism>
<dbReference type="Pfam" id="PF07651">
    <property type="entry name" value="ANTH"/>
    <property type="match status" value="1"/>
</dbReference>
<dbReference type="PANTHER" id="PTHR10407">
    <property type="entry name" value="HUNTINGTIN INTERACTING PROTEIN 1"/>
    <property type="match status" value="1"/>
</dbReference>
<dbReference type="InterPro" id="IPR002558">
    <property type="entry name" value="ILWEQ_dom"/>
</dbReference>
<evidence type="ECO:0000313" key="9">
    <source>
        <dbReference type="EMBL" id="RKP38468.1"/>
    </source>
</evidence>
<dbReference type="Pfam" id="PF01608">
    <property type="entry name" value="I_LWEQ"/>
    <property type="match status" value="1"/>
</dbReference>
<dbReference type="InterPro" id="IPR030224">
    <property type="entry name" value="Sla2_fam"/>
</dbReference>
<evidence type="ECO:0000256" key="2">
    <source>
        <dbReference type="ARBA" id="ARBA00010135"/>
    </source>
</evidence>
<dbReference type="GO" id="GO:0080025">
    <property type="term" value="F:phosphatidylinositol-3,5-bisphosphate binding"/>
    <property type="evidence" value="ECO:0007669"/>
    <property type="project" value="TreeGrafter"/>
</dbReference>
<feature type="coiled-coil region" evidence="5">
    <location>
        <begin position="320"/>
        <end position="593"/>
    </location>
</feature>
<dbReference type="PANTHER" id="PTHR10407:SF15">
    <property type="entry name" value="HUNTINGTIN INTERACTING PROTEIN 1"/>
    <property type="match status" value="1"/>
</dbReference>
<dbReference type="GO" id="GO:0051015">
    <property type="term" value="F:actin filament binding"/>
    <property type="evidence" value="ECO:0007669"/>
    <property type="project" value="TreeGrafter"/>
</dbReference>
<dbReference type="GO" id="GO:0006897">
    <property type="term" value="P:endocytosis"/>
    <property type="evidence" value="ECO:0007669"/>
    <property type="project" value="InterPro"/>
</dbReference>
<evidence type="ECO:0000256" key="4">
    <source>
        <dbReference type="ARBA" id="ARBA00023203"/>
    </source>
</evidence>
<dbReference type="PROSITE" id="PS50945">
    <property type="entry name" value="I_LWEQ"/>
    <property type="match status" value="1"/>
</dbReference>
<dbReference type="Proteomes" id="UP000268162">
    <property type="component" value="Unassembled WGS sequence"/>
</dbReference>
<protein>
    <submittedName>
        <fullName evidence="9">Cytoskeleton assembly control protein</fullName>
    </submittedName>
</protein>
<dbReference type="SUPFAM" id="SSF48464">
    <property type="entry name" value="ENTH/VHS domain"/>
    <property type="match status" value="1"/>
</dbReference>
<dbReference type="AlphaFoldDB" id="A0A4P9ZYL4"/>
<evidence type="ECO:0000256" key="6">
    <source>
        <dbReference type="SAM" id="MobiDB-lite"/>
    </source>
</evidence>
<dbReference type="InterPro" id="IPR013809">
    <property type="entry name" value="ENTH"/>
</dbReference>
<dbReference type="GO" id="GO:0043325">
    <property type="term" value="F:phosphatidylinositol-3,4-bisphosphate binding"/>
    <property type="evidence" value="ECO:0007669"/>
    <property type="project" value="TreeGrafter"/>
</dbReference>
<dbReference type="Gene3D" id="1.20.1410.10">
    <property type="entry name" value="I/LWEQ domain"/>
    <property type="match status" value="1"/>
</dbReference>